<gene>
    <name evidence="1" type="ORF">LMG27174_04725</name>
</gene>
<reference evidence="1 2" key="1">
    <citation type="submission" date="2020-04" db="EMBL/GenBank/DDBJ databases">
        <authorList>
            <person name="De Canck E."/>
        </authorList>
    </citation>
    <scope>NUCLEOTIDE SEQUENCE [LARGE SCALE GENOMIC DNA]</scope>
    <source>
        <strain evidence="1 2">LMG 27174</strain>
    </source>
</reference>
<organism evidence="1 2">
    <name type="scientific">Paraburkholderia rhynchosiae</name>
    <dbReference type="NCBI Taxonomy" id="487049"/>
    <lineage>
        <taxon>Bacteria</taxon>
        <taxon>Pseudomonadati</taxon>
        <taxon>Pseudomonadota</taxon>
        <taxon>Betaproteobacteria</taxon>
        <taxon>Burkholderiales</taxon>
        <taxon>Burkholderiaceae</taxon>
        <taxon>Paraburkholderia</taxon>
    </lineage>
</organism>
<accession>A0A6J5BWN5</accession>
<evidence type="ECO:0000313" key="2">
    <source>
        <dbReference type="Proteomes" id="UP000494205"/>
    </source>
</evidence>
<dbReference type="Proteomes" id="UP000494205">
    <property type="component" value="Unassembled WGS sequence"/>
</dbReference>
<name>A0A6J5BWN5_9BURK</name>
<evidence type="ECO:0000313" key="1">
    <source>
        <dbReference type="EMBL" id="CAB3718075.1"/>
    </source>
</evidence>
<dbReference type="AlphaFoldDB" id="A0A6J5BWN5"/>
<protein>
    <submittedName>
        <fullName evidence="1">Uncharacterized protein</fullName>
    </submittedName>
</protein>
<proteinExistence type="predicted"/>
<dbReference type="EMBL" id="CADIJZ010000018">
    <property type="protein sequence ID" value="CAB3718075.1"/>
    <property type="molecule type" value="Genomic_DNA"/>
</dbReference>
<sequence>MSDLAGLLLILLKPATRRIASRRGGSRPIRLRCRNGTSWRVLTQGPRQGAAEIARGVGLARGSRATRHASMRVRGPLRRAIADRKKHSKAARTACPRTDNAPAFGTRNCCVAPSLCWPASKCVVRQIGRLSVRLPAKPRCARLTRAFHAIGTAFAFNAAIGSTWIRREPDTKCSPQYKVRTTASPGFSHRLDSRDAVFISGAARPMTARRRPTTPAH</sequence>